<feature type="region of interest" description="Disordered" evidence="1">
    <location>
        <begin position="341"/>
        <end position="484"/>
    </location>
</feature>
<keyword evidence="2" id="KW-0812">Transmembrane</keyword>
<feature type="transmembrane region" description="Helical" evidence="2">
    <location>
        <begin position="493"/>
        <end position="514"/>
    </location>
</feature>
<feature type="compositionally biased region" description="Polar residues" evidence="1">
    <location>
        <begin position="472"/>
        <end position="484"/>
    </location>
</feature>
<keyword evidence="2" id="KW-0472">Membrane</keyword>
<name>A0AAN6G9C1_9BASI</name>
<dbReference type="Proteomes" id="UP001176521">
    <property type="component" value="Unassembled WGS sequence"/>
</dbReference>
<comment type="caution">
    <text evidence="3">The sequence shown here is derived from an EMBL/GenBank/DDBJ whole genome shotgun (WGS) entry which is preliminary data.</text>
</comment>
<proteinExistence type="predicted"/>
<reference evidence="3" key="1">
    <citation type="journal article" date="2023" name="PhytoFront">
        <title>Draft Genome Resources of Seven Strains of Tilletia horrida, Causal Agent of Kernel Smut of Rice.</title>
        <authorList>
            <person name="Khanal S."/>
            <person name="Antony Babu S."/>
            <person name="Zhou X.G."/>
        </authorList>
    </citation>
    <scope>NUCLEOTIDE SEQUENCE</scope>
    <source>
        <strain evidence="3">TX3</strain>
    </source>
</reference>
<keyword evidence="2" id="KW-1133">Transmembrane helix</keyword>
<dbReference type="EMBL" id="JAPDMQ010000435">
    <property type="protein sequence ID" value="KAK0524753.1"/>
    <property type="molecule type" value="Genomic_DNA"/>
</dbReference>
<evidence type="ECO:0000313" key="3">
    <source>
        <dbReference type="EMBL" id="KAK0524753.1"/>
    </source>
</evidence>
<organism evidence="3 4">
    <name type="scientific">Tilletia horrida</name>
    <dbReference type="NCBI Taxonomy" id="155126"/>
    <lineage>
        <taxon>Eukaryota</taxon>
        <taxon>Fungi</taxon>
        <taxon>Dikarya</taxon>
        <taxon>Basidiomycota</taxon>
        <taxon>Ustilaginomycotina</taxon>
        <taxon>Exobasidiomycetes</taxon>
        <taxon>Tilletiales</taxon>
        <taxon>Tilletiaceae</taxon>
        <taxon>Tilletia</taxon>
    </lineage>
</organism>
<sequence length="569" mass="58511">MASSVSALHADATRAFLQRNHAAAIVKATAALPAAISTSSSSEDHTAKLLILRITALSTLYTSHRTDSVSRQEASLAVLASASASASPPAAGDAAAALKLADAAQMLSMDKPDFVAHLWSDTLAVCNKYKEQTPGSAEGPAAAAPAAPSLHPADEATLLLALAVPANVLATLIFASLKLDEGSAPGGSVAPSAAASKMSASTPSLLPSLLKGATATDANKDKVAPSSANHANAGLVAARCIAEWFLAAYSNGNTKDGSEGASKNAGLDEAYRRVMQLYCVHLIGLRSGEWEYASETIGYSVLDPPTKQALMNELHAAHAQTMSARDRARDLAKQLELERKASMEKQKAAVAAANGNGHTGAPNGASPRQKGANGSAAASRSSLSASTPALSRPTAPVTRSTSKLAPNGQSNGAAAGSLGAKAETDPDHRLTSDLIRAANNDVRRRRERSQDETDSTSPSTNGPSTSDVALQERSSSAPRRQQATGMSTMLSTYLLQASLTRYLSIILFVLALAYPRLRARWNGSASSRTGAGSAASAVGGAVVGAPGLVGSLVRRLWDTVRMGTQVTYL</sequence>
<keyword evidence="4" id="KW-1185">Reference proteome</keyword>
<feature type="compositionally biased region" description="Polar residues" evidence="1">
    <location>
        <begin position="397"/>
        <end position="412"/>
    </location>
</feature>
<protein>
    <submittedName>
        <fullName evidence="3">Uncharacterized protein</fullName>
    </submittedName>
</protein>
<feature type="compositionally biased region" description="Basic and acidic residues" evidence="1">
    <location>
        <begin position="441"/>
        <end position="451"/>
    </location>
</feature>
<evidence type="ECO:0000313" key="4">
    <source>
        <dbReference type="Proteomes" id="UP001176521"/>
    </source>
</evidence>
<feature type="compositionally biased region" description="Low complexity" evidence="1">
    <location>
        <begin position="455"/>
        <end position="467"/>
    </location>
</feature>
<evidence type="ECO:0000256" key="2">
    <source>
        <dbReference type="SAM" id="Phobius"/>
    </source>
</evidence>
<dbReference type="AlphaFoldDB" id="A0AAN6G9C1"/>
<feature type="compositionally biased region" description="Basic and acidic residues" evidence="1">
    <location>
        <begin position="422"/>
        <end position="431"/>
    </location>
</feature>
<evidence type="ECO:0000256" key="1">
    <source>
        <dbReference type="SAM" id="MobiDB-lite"/>
    </source>
</evidence>
<gene>
    <name evidence="3" type="ORF">OC842_005732</name>
</gene>
<feature type="compositionally biased region" description="Low complexity" evidence="1">
    <location>
        <begin position="375"/>
        <end position="393"/>
    </location>
</feature>
<accession>A0AAN6G9C1</accession>